<dbReference type="RefSeq" id="XP_013434354.1">
    <property type="nucleotide sequence ID" value="XM_013578900.1"/>
</dbReference>
<dbReference type="AlphaFoldDB" id="U6MNT5"/>
<evidence type="ECO:0000256" key="9">
    <source>
        <dbReference type="SAM" id="MobiDB-lite"/>
    </source>
</evidence>
<feature type="compositionally biased region" description="Low complexity" evidence="9">
    <location>
        <begin position="100"/>
        <end position="121"/>
    </location>
</feature>
<proteinExistence type="predicted"/>
<dbReference type="InterPro" id="IPR000719">
    <property type="entry name" value="Prot_kinase_dom"/>
</dbReference>
<dbReference type="PROSITE" id="PS50011">
    <property type="entry name" value="PROTEIN_KINASE_DOM"/>
    <property type="match status" value="1"/>
</dbReference>
<dbReference type="EMBL" id="HG723328">
    <property type="protein sequence ID" value="CDJ65887.1"/>
    <property type="molecule type" value="Genomic_DNA"/>
</dbReference>
<gene>
    <name evidence="12" type="ORF">ENH_00011700</name>
</gene>
<dbReference type="GO" id="GO:0005524">
    <property type="term" value="F:ATP binding"/>
    <property type="evidence" value="ECO:0007669"/>
    <property type="project" value="UniProtKB-KW"/>
</dbReference>
<evidence type="ECO:0000256" key="2">
    <source>
        <dbReference type="ARBA" id="ARBA00022527"/>
    </source>
</evidence>
<comment type="catalytic activity">
    <reaction evidence="7">
        <text>L-threonyl-[protein] + ATP = O-phospho-L-threonyl-[protein] + ADP + H(+)</text>
        <dbReference type="Rhea" id="RHEA:46608"/>
        <dbReference type="Rhea" id="RHEA-COMP:11060"/>
        <dbReference type="Rhea" id="RHEA-COMP:11605"/>
        <dbReference type="ChEBI" id="CHEBI:15378"/>
        <dbReference type="ChEBI" id="CHEBI:30013"/>
        <dbReference type="ChEBI" id="CHEBI:30616"/>
        <dbReference type="ChEBI" id="CHEBI:61977"/>
        <dbReference type="ChEBI" id="CHEBI:456216"/>
        <dbReference type="EC" id="2.7.11.1"/>
    </reaction>
</comment>
<dbReference type="SUPFAM" id="SSF56112">
    <property type="entry name" value="Protein kinase-like (PK-like)"/>
    <property type="match status" value="1"/>
</dbReference>
<reference evidence="12" key="2">
    <citation type="submission" date="2013-10" db="EMBL/GenBank/DDBJ databases">
        <authorList>
            <person name="Aslett M."/>
        </authorList>
    </citation>
    <scope>NUCLEOTIDE SEQUENCE [LARGE SCALE GENOMIC DNA]</scope>
    <source>
        <strain evidence="12">Houghton</strain>
    </source>
</reference>
<keyword evidence="3" id="KW-0808">Transferase</keyword>
<feature type="compositionally biased region" description="Low complexity" evidence="9">
    <location>
        <begin position="68"/>
        <end position="84"/>
    </location>
</feature>
<keyword evidence="13" id="KW-1185">Reference proteome</keyword>
<evidence type="ECO:0000313" key="12">
    <source>
        <dbReference type="EMBL" id="CDJ65887.1"/>
    </source>
</evidence>
<dbReference type="InterPro" id="IPR011009">
    <property type="entry name" value="Kinase-like_dom_sf"/>
</dbReference>
<keyword evidence="5 12" id="KW-0418">Kinase</keyword>
<organism evidence="12 13">
    <name type="scientific">Eimeria necatrix</name>
    <dbReference type="NCBI Taxonomy" id="51315"/>
    <lineage>
        <taxon>Eukaryota</taxon>
        <taxon>Sar</taxon>
        <taxon>Alveolata</taxon>
        <taxon>Apicomplexa</taxon>
        <taxon>Conoidasida</taxon>
        <taxon>Coccidia</taxon>
        <taxon>Eucoccidiorida</taxon>
        <taxon>Eimeriorina</taxon>
        <taxon>Eimeriidae</taxon>
        <taxon>Eimeria</taxon>
    </lineage>
</organism>
<dbReference type="Gene3D" id="1.10.510.10">
    <property type="entry name" value="Transferase(Phosphotransferase) domain 1"/>
    <property type="match status" value="1"/>
</dbReference>
<evidence type="ECO:0000256" key="3">
    <source>
        <dbReference type="ARBA" id="ARBA00022679"/>
    </source>
</evidence>
<dbReference type="SMR" id="U6MNT5"/>
<dbReference type="VEuPathDB" id="ToxoDB:ENH_00011700"/>
<dbReference type="Proteomes" id="UP000030754">
    <property type="component" value="Unassembled WGS sequence"/>
</dbReference>
<evidence type="ECO:0000256" key="10">
    <source>
        <dbReference type="SAM" id="SignalP"/>
    </source>
</evidence>
<evidence type="ECO:0000256" key="1">
    <source>
        <dbReference type="ARBA" id="ARBA00012513"/>
    </source>
</evidence>
<reference evidence="12" key="1">
    <citation type="submission" date="2013-10" db="EMBL/GenBank/DDBJ databases">
        <title>Genomic analysis of the causative agents of coccidiosis in chickens.</title>
        <authorList>
            <person name="Reid A.J."/>
            <person name="Blake D."/>
            <person name="Billington K."/>
            <person name="Browne H."/>
            <person name="Dunn M."/>
            <person name="Hung S."/>
            <person name="Kawahara F."/>
            <person name="Miranda-Saavedra D."/>
            <person name="Mourier T."/>
            <person name="Nagra H."/>
            <person name="Otto T.D."/>
            <person name="Rawlings N."/>
            <person name="Sanchez A."/>
            <person name="Sanders M."/>
            <person name="Subramaniam C."/>
            <person name="Tay Y."/>
            <person name="Dear P."/>
            <person name="Doerig C."/>
            <person name="Gruber A."/>
            <person name="Parkinson J."/>
            <person name="Shirley M."/>
            <person name="Wan K.L."/>
            <person name="Berriman M."/>
            <person name="Tomley F."/>
            <person name="Pain A."/>
        </authorList>
    </citation>
    <scope>NUCLEOTIDE SEQUENCE [LARGE SCALE GENOMIC DNA]</scope>
    <source>
        <strain evidence="12">Houghton</strain>
    </source>
</reference>
<evidence type="ECO:0000256" key="8">
    <source>
        <dbReference type="ARBA" id="ARBA00048679"/>
    </source>
</evidence>
<evidence type="ECO:0000313" key="13">
    <source>
        <dbReference type="Proteomes" id="UP000030754"/>
    </source>
</evidence>
<feature type="region of interest" description="Disordered" evidence="9">
    <location>
        <begin position="39"/>
        <end position="146"/>
    </location>
</feature>
<dbReference type="GO" id="GO:0035556">
    <property type="term" value="P:intracellular signal transduction"/>
    <property type="evidence" value="ECO:0007669"/>
    <property type="project" value="TreeGrafter"/>
</dbReference>
<dbReference type="EC" id="2.7.11.1" evidence="1"/>
<evidence type="ECO:0000256" key="6">
    <source>
        <dbReference type="ARBA" id="ARBA00022840"/>
    </source>
</evidence>
<keyword evidence="10" id="KW-0732">Signal</keyword>
<protein>
    <recommendedName>
        <fullName evidence="1">non-specific serine/threonine protein kinase</fullName>
        <ecNumber evidence="1">2.7.11.1</ecNumber>
    </recommendedName>
</protein>
<keyword evidence="4" id="KW-0547">Nucleotide-binding</keyword>
<name>U6MNT5_9EIME</name>
<evidence type="ECO:0000256" key="5">
    <source>
        <dbReference type="ARBA" id="ARBA00022777"/>
    </source>
</evidence>
<dbReference type="PANTHER" id="PTHR24356:SF418">
    <property type="entry name" value="SERINE_THREONINE-PROTEIN KINASE WARTS"/>
    <property type="match status" value="1"/>
</dbReference>
<evidence type="ECO:0000256" key="4">
    <source>
        <dbReference type="ARBA" id="ARBA00022741"/>
    </source>
</evidence>
<feature type="domain" description="Protein kinase" evidence="11">
    <location>
        <begin position="205"/>
        <end position="468"/>
    </location>
</feature>
<accession>U6MNT5</accession>
<feature type="signal peptide" evidence="10">
    <location>
        <begin position="1"/>
        <end position="21"/>
    </location>
</feature>
<dbReference type="SMART" id="SM00220">
    <property type="entry name" value="S_TKc"/>
    <property type="match status" value="1"/>
</dbReference>
<dbReference type="PANTHER" id="PTHR24356">
    <property type="entry name" value="SERINE/THREONINE-PROTEIN KINASE"/>
    <property type="match status" value="1"/>
</dbReference>
<dbReference type="OrthoDB" id="248923at2759"/>
<keyword evidence="6" id="KW-0067">ATP-binding</keyword>
<keyword evidence="2" id="KW-0723">Serine/threonine-protein kinase</keyword>
<dbReference type="GO" id="GO:0004674">
    <property type="term" value="F:protein serine/threonine kinase activity"/>
    <property type="evidence" value="ECO:0007669"/>
    <property type="project" value="UniProtKB-KW"/>
</dbReference>
<evidence type="ECO:0000256" key="7">
    <source>
        <dbReference type="ARBA" id="ARBA00047899"/>
    </source>
</evidence>
<dbReference type="Pfam" id="PF00069">
    <property type="entry name" value="Pkinase"/>
    <property type="match status" value="1"/>
</dbReference>
<sequence>MSLRATLAAALCAGLCCSLLAAGSAGSAAAPAAAGAAAAAAAAPPREAAAGLPLQSPEPSAEPPPPLSSSGPQHQPAPPAAAEAEAPKDGESSGSGGPAGAPSAAGAPAGAPAGGPLAAGPNLRRLKGHRGGPRAARNSRLPKSALPVSPISTGWGAFLVGLGSLLSAVALWRKTSELYHSPRQALRKAKMRILGQVPASWEDYVRNLPVLDEIEFPELRPLLKRLEKKPVVLMSVPKPRARLAAFLGLTEEQREEGIVIKGKATAGCSAKEVAFELFAHEKLAKGLPLSLPALGAFRDVDASTLYLVTPRARADVSMYTRRMPEKVKLRLAFAEMVFALWGMHRKGWVHRDIKGCNYFVSQDGHALLADFEGFWRNGMHAIMYGEEVEIIFTEHYIAPELTFDGEYQVFDFKTDVYALGVTFREMLDWMGGLPVPHRDLAEDLIRHMTDADTDNRYDIEQCMKHPYFDGLNFELVEKKMYGKAFEGTYQTPYKFL</sequence>
<feature type="chain" id="PRO_5004673826" description="non-specific serine/threonine protein kinase" evidence="10">
    <location>
        <begin position="22"/>
        <end position="496"/>
    </location>
</feature>
<dbReference type="GeneID" id="25471355"/>
<dbReference type="InterPro" id="IPR050236">
    <property type="entry name" value="Ser_Thr_kinase_AGC"/>
</dbReference>
<comment type="catalytic activity">
    <reaction evidence="8">
        <text>L-seryl-[protein] + ATP = O-phospho-L-seryl-[protein] + ADP + H(+)</text>
        <dbReference type="Rhea" id="RHEA:17989"/>
        <dbReference type="Rhea" id="RHEA-COMP:9863"/>
        <dbReference type="Rhea" id="RHEA-COMP:11604"/>
        <dbReference type="ChEBI" id="CHEBI:15378"/>
        <dbReference type="ChEBI" id="CHEBI:29999"/>
        <dbReference type="ChEBI" id="CHEBI:30616"/>
        <dbReference type="ChEBI" id="CHEBI:83421"/>
        <dbReference type="ChEBI" id="CHEBI:456216"/>
        <dbReference type="EC" id="2.7.11.1"/>
    </reaction>
</comment>
<feature type="compositionally biased region" description="Low complexity" evidence="9">
    <location>
        <begin position="39"/>
        <end position="59"/>
    </location>
</feature>
<evidence type="ECO:0000259" key="11">
    <source>
        <dbReference type="PROSITE" id="PS50011"/>
    </source>
</evidence>